<feature type="compositionally biased region" description="Basic and acidic residues" evidence="1">
    <location>
        <begin position="1"/>
        <end position="18"/>
    </location>
</feature>
<evidence type="ECO:0000313" key="3">
    <source>
        <dbReference type="Proteomes" id="UP000064137"/>
    </source>
</evidence>
<accession>A0A0U4NXY6</accession>
<dbReference type="Proteomes" id="UP000064137">
    <property type="component" value="Chromosome"/>
</dbReference>
<dbReference type="RefSeq" id="WP_059313759.1">
    <property type="nucleotide sequence ID" value="NZ_CP013987.1"/>
</dbReference>
<evidence type="ECO:0008006" key="4">
    <source>
        <dbReference type="Google" id="ProtNLM"/>
    </source>
</evidence>
<evidence type="ECO:0000256" key="1">
    <source>
        <dbReference type="SAM" id="MobiDB-lite"/>
    </source>
</evidence>
<sequence>MSATAKKSDPELWEKVKQEITAGDKGGKPGQWSARKAQLAAQEYQKRGGEYQGGKGKDNHLQQWTDEKWGTRSGKKSEATGERYLPEKARDSLSKEEYQRTTAKKRRDTRRGKQHSKQPADVARKTATARESGLAGLTKDELMKRAARREVRGRSRMKKDELVKALQKAGEK</sequence>
<feature type="region of interest" description="Disordered" evidence="1">
    <location>
        <begin position="1"/>
        <end position="172"/>
    </location>
</feature>
<dbReference type="OrthoDB" id="791686at2"/>
<feature type="compositionally biased region" description="Basic and acidic residues" evidence="1">
    <location>
        <begin position="138"/>
        <end position="172"/>
    </location>
</feature>
<organism evidence="2 3">
    <name type="scientific">Pseudomonas oryzihabitans</name>
    <dbReference type="NCBI Taxonomy" id="47885"/>
    <lineage>
        <taxon>Bacteria</taxon>
        <taxon>Pseudomonadati</taxon>
        <taxon>Pseudomonadota</taxon>
        <taxon>Gammaproteobacteria</taxon>
        <taxon>Pseudomonadales</taxon>
        <taxon>Pseudomonadaceae</taxon>
        <taxon>Pseudomonas</taxon>
    </lineage>
</organism>
<evidence type="ECO:0000313" key="2">
    <source>
        <dbReference type="EMBL" id="ALZ83505.1"/>
    </source>
</evidence>
<dbReference type="KEGG" id="por:APT59_04550"/>
<proteinExistence type="predicted"/>
<feature type="compositionally biased region" description="Basic residues" evidence="1">
    <location>
        <begin position="102"/>
        <end position="116"/>
    </location>
</feature>
<reference evidence="2 3" key="1">
    <citation type="submission" date="2016-01" db="EMBL/GenBank/DDBJ databases">
        <title>Annotation of Pseudomonas oryzihabitans USDA-ARS-USMARC-56511.</title>
        <authorList>
            <person name="Harhay G.P."/>
            <person name="Harhay D.M."/>
            <person name="Smith T.P.L."/>
            <person name="Bono J.L."/>
            <person name="Heaton M.P."/>
            <person name="Clawson M.L."/>
            <person name="Chitko-Mckown C.G."/>
            <person name="Capik S.F."/>
            <person name="DeDonder K.D."/>
            <person name="Apley M.D."/>
            <person name="Lubbers B.V."/>
            <person name="White B.J."/>
            <person name="Larson R.L."/>
        </authorList>
    </citation>
    <scope>NUCLEOTIDE SEQUENCE [LARGE SCALE GENOMIC DNA]</scope>
    <source>
        <strain evidence="2 3">USDA-ARS-USMARC-56511</strain>
    </source>
</reference>
<dbReference type="EMBL" id="CP013987">
    <property type="protein sequence ID" value="ALZ83505.1"/>
    <property type="molecule type" value="Genomic_DNA"/>
</dbReference>
<protein>
    <recommendedName>
        <fullName evidence="4">DUF5872 domain-containing protein</fullName>
    </recommendedName>
</protein>
<dbReference type="AlphaFoldDB" id="A0A0U4NXY6"/>
<feature type="compositionally biased region" description="Basic and acidic residues" evidence="1">
    <location>
        <begin position="44"/>
        <end position="99"/>
    </location>
</feature>
<gene>
    <name evidence="2" type="ORF">APT59_04550</name>
</gene>
<name>A0A0U4NXY6_9PSED</name>